<dbReference type="GO" id="GO:0046872">
    <property type="term" value="F:metal ion binding"/>
    <property type="evidence" value="ECO:0007669"/>
    <property type="project" value="InterPro"/>
</dbReference>
<dbReference type="PROSITE" id="PS50975">
    <property type="entry name" value="ATP_GRASP"/>
    <property type="match status" value="1"/>
</dbReference>
<proteinExistence type="predicted"/>
<evidence type="ECO:0000259" key="2">
    <source>
        <dbReference type="PROSITE" id="PS50975"/>
    </source>
</evidence>
<evidence type="ECO:0000313" key="4">
    <source>
        <dbReference type="Proteomes" id="UP000248544"/>
    </source>
</evidence>
<accession>A0A2W2G9X0</accession>
<dbReference type="EMBL" id="POUA01000120">
    <property type="protein sequence ID" value="PZG44612.1"/>
    <property type="molecule type" value="Genomic_DNA"/>
</dbReference>
<organism evidence="3 4">
    <name type="scientific">Spongiactinospora gelatinilytica</name>
    <dbReference type="NCBI Taxonomy" id="2666298"/>
    <lineage>
        <taxon>Bacteria</taxon>
        <taxon>Bacillati</taxon>
        <taxon>Actinomycetota</taxon>
        <taxon>Actinomycetes</taxon>
        <taxon>Streptosporangiales</taxon>
        <taxon>Streptosporangiaceae</taxon>
        <taxon>Spongiactinospora</taxon>
    </lineage>
</organism>
<dbReference type="Pfam" id="PF18105">
    <property type="entry name" value="PGM1_C"/>
    <property type="match status" value="1"/>
</dbReference>
<evidence type="ECO:0000313" key="3">
    <source>
        <dbReference type="EMBL" id="PZG44612.1"/>
    </source>
</evidence>
<dbReference type="GO" id="GO:0005524">
    <property type="term" value="F:ATP binding"/>
    <property type="evidence" value="ECO:0007669"/>
    <property type="project" value="UniProtKB-UniRule"/>
</dbReference>
<gene>
    <name evidence="3" type="ORF">C1I98_16855</name>
</gene>
<dbReference type="InterPro" id="IPR056855">
    <property type="entry name" value="ATP-grasp_IQCH"/>
</dbReference>
<keyword evidence="4" id="KW-1185">Reference proteome</keyword>
<dbReference type="SUPFAM" id="SSF56059">
    <property type="entry name" value="Glutathione synthetase ATP-binding domain-like"/>
    <property type="match status" value="1"/>
</dbReference>
<dbReference type="PANTHER" id="PTHR14465">
    <property type="entry name" value="IQ DOMAIN-CONTAINING PROTEIN H"/>
    <property type="match status" value="1"/>
</dbReference>
<feature type="domain" description="ATP-grasp" evidence="2">
    <location>
        <begin position="170"/>
        <end position="386"/>
    </location>
</feature>
<dbReference type="InterPro" id="IPR041356">
    <property type="entry name" value="PGM1_C"/>
</dbReference>
<keyword evidence="1" id="KW-0547">Nucleotide-binding</keyword>
<dbReference type="PANTHER" id="PTHR14465:SF0">
    <property type="entry name" value="IQ DOMAIN-CONTAINING PROTEIN H"/>
    <property type="match status" value="1"/>
</dbReference>
<dbReference type="InterPro" id="IPR011761">
    <property type="entry name" value="ATP-grasp"/>
</dbReference>
<name>A0A2W2G9X0_9ACTN</name>
<keyword evidence="1" id="KW-0067">ATP-binding</keyword>
<protein>
    <recommendedName>
        <fullName evidence="2">ATP-grasp domain-containing protein</fullName>
    </recommendedName>
</protein>
<reference evidence="3 4" key="1">
    <citation type="submission" date="2018-01" db="EMBL/GenBank/DDBJ databases">
        <title>Draft genome sequence of Sphaerisporangium sp. 7K107.</title>
        <authorList>
            <person name="Sahin N."/>
            <person name="Saygin H."/>
            <person name="Ay H."/>
        </authorList>
    </citation>
    <scope>NUCLEOTIDE SEQUENCE [LARGE SCALE GENOMIC DNA]</scope>
    <source>
        <strain evidence="3 4">7K107</strain>
    </source>
</reference>
<dbReference type="InterPro" id="IPR038752">
    <property type="entry name" value="IQCH"/>
</dbReference>
<sequence length="477" mass="50834">MMANIPFAEKHARLSIFRPGEGTLVVVPSLSLPQDELRGITGITSYEERLLFLLLTLRRPGVRVVYLSSRPVDEEIVEYYLGFLEDPARARARLHMISTGEPGAQPLTRTVVGRSDLVGRLREIVGPGADAWLVPFAVSEYEERLADMLGLPVYGPPAKLAHLGSKSGGRAIGAQAGVPMARGAGDLYSLPDAERAARALRAGDRLIVKLNDGYSGLGNAVVAGTPGMALTESPTVFSAAGETWESFARKISERGAVIEEFIEHRPMYHPSALAQITPDGRFDVVATHDQVFGGANSDVYQGCTFPARDLYRRQVGECARRVARVLAERGVVGLLGMDFFALKTDGGYGALLCEINLRFGGTTHPFGAALLTTGASYDPGAGTLVAGGRPKYYVATDNCSSPWLRGRSAGEVVAMLERAGLGFDRAGRTGNVLHLLGAVPEHGKLGFTSIGDSREQAEELFRATIGLLTGGAAPASR</sequence>
<dbReference type="Proteomes" id="UP000248544">
    <property type="component" value="Unassembled WGS sequence"/>
</dbReference>
<evidence type="ECO:0000256" key="1">
    <source>
        <dbReference type="PROSITE-ProRule" id="PRU00409"/>
    </source>
</evidence>
<comment type="caution">
    <text evidence="3">The sequence shown here is derived from an EMBL/GenBank/DDBJ whole genome shotgun (WGS) entry which is preliminary data.</text>
</comment>
<dbReference type="Pfam" id="PF24923">
    <property type="entry name" value="ATP-grasp_IQCH"/>
    <property type="match status" value="1"/>
</dbReference>
<dbReference type="AlphaFoldDB" id="A0A2W2G9X0"/>